<evidence type="ECO:0000313" key="3">
    <source>
        <dbReference type="Proteomes" id="UP000198372"/>
    </source>
</evidence>
<dbReference type="OrthoDB" id="10533968at2759"/>
<dbReference type="STRING" id="269621.A0A238F7U1"/>
<evidence type="ECO:0000313" key="2">
    <source>
        <dbReference type="EMBL" id="SCV69217.1"/>
    </source>
</evidence>
<dbReference type="Proteomes" id="UP000198372">
    <property type="component" value="Unassembled WGS sequence"/>
</dbReference>
<organism evidence="2 3">
    <name type="scientific">Microbotryum intermedium</name>
    <dbReference type="NCBI Taxonomy" id="269621"/>
    <lineage>
        <taxon>Eukaryota</taxon>
        <taxon>Fungi</taxon>
        <taxon>Dikarya</taxon>
        <taxon>Basidiomycota</taxon>
        <taxon>Pucciniomycotina</taxon>
        <taxon>Microbotryomycetes</taxon>
        <taxon>Microbotryales</taxon>
        <taxon>Microbotryaceae</taxon>
        <taxon>Microbotryum</taxon>
    </lineage>
</organism>
<keyword evidence="3" id="KW-1185">Reference proteome</keyword>
<proteinExistence type="predicted"/>
<evidence type="ECO:0000256" key="1">
    <source>
        <dbReference type="SAM" id="MobiDB-lite"/>
    </source>
</evidence>
<name>A0A238F7U1_9BASI</name>
<reference evidence="3" key="1">
    <citation type="submission" date="2016-09" db="EMBL/GenBank/DDBJ databases">
        <authorList>
            <person name="Jeantristanb JTB J.-T."/>
            <person name="Ricardo R."/>
        </authorList>
    </citation>
    <scope>NUCLEOTIDE SEQUENCE [LARGE SCALE GENOMIC DNA]</scope>
</reference>
<gene>
    <name evidence="2" type="ORF">BQ2448_2237</name>
</gene>
<dbReference type="EMBL" id="FMSP01000004">
    <property type="protein sequence ID" value="SCV69217.1"/>
    <property type="molecule type" value="Genomic_DNA"/>
</dbReference>
<accession>A0A238F7U1</accession>
<feature type="region of interest" description="Disordered" evidence="1">
    <location>
        <begin position="314"/>
        <end position="359"/>
    </location>
</feature>
<dbReference type="AlphaFoldDB" id="A0A238F7U1"/>
<sequence>MTTVWTRNLRDEEDFVLDYSANAGPGCPWRLPPLPLAASVWPVAAASPVPYGVTRREDLLTGSASTGRQRPVVPSHHTQDDAHLSYLASRSDMSVLSIGSHRSPLRNLSPFQTIVSAVSPSSADRTGARPYRYPTGATGDMQVPSTPPSHCKFEARLCPTRPGADSSKPSGVLGNRSQHAGRTTWSSLSFSQSLLISPTSPQAAVLPTPRFITQLSPPPLFEHEVVAPTPIRLTTSQNSGTAPCAVPNRLERSAPNPSWLEDALYGPAFGEHFSPNLPPPAAVHNRIVTRKPKVSRFKRIRKERARHLLRFGTINSPAPAHMTVPPYSDHKSKPAAPQAIRKPFKQRSNRNPPLGSGQA</sequence>
<protein>
    <submittedName>
        <fullName evidence="2">BQ2448_2237 protein</fullName>
    </submittedName>
</protein>